<evidence type="ECO:0000256" key="2">
    <source>
        <dbReference type="ARBA" id="ARBA00022598"/>
    </source>
</evidence>
<proteinExistence type="inferred from homology"/>
<feature type="domain" description="AMP-binding enzyme C-terminal" evidence="6">
    <location>
        <begin position="442"/>
        <end position="544"/>
    </location>
</feature>
<reference evidence="7 8" key="1">
    <citation type="journal article" date="2019" name="Int. J. Syst. Evol. Microbiol.">
        <title>The Global Catalogue of Microorganisms (GCM) 10K type strain sequencing project: providing services to taxonomists for standard genome sequencing and annotation.</title>
        <authorList>
            <consortium name="The Broad Institute Genomics Platform"/>
            <consortium name="The Broad Institute Genome Sequencing Center for Infectious Disease"/>
            <person name="Wu L."/>
            <person name="Ma J."/>
        </authorList>
    </citation>
    <scope>NUCLEOTIDE SEQUENCE [LARGE SCALE GENOMIC DNA]</scope>
    <source>
        <strain evidence="7 8">JCM 14718</strain>
    </source>
</reference>
<keyword evidence="8" id="KW-1185">Reference proteome</keyword>
<name>A0ABN2IZ83_9ACTN</name>
<dbReference type="InterPro" id="IPR025110">
    <property type="entry name" value="AMP-bd_C"/>
</dbReference>
<keyword evidence="3" id="KW-0276">Fatty acid metabolism</keyword>
<dbReference type="Pfam" id="PF00501">
    <property type="entry name" value="AMP-binding"/>
    <property type="match status" value="1"/>
</dbReference>
<evidence type="ECO:0000256" key="3">
    <source>
        <dbReference type="ARBA" id="ARBA00022832"/>
    </source>
</evidence>
<accession>A0ABN2IZ83</accession>
<feature type="domain" description="AMP-dependent synthetase/ligase" evidence="5">
    <location>
        <begin position="11"/>
        <end position="401"/>
    </location>
</feature>
<evidence type="ECO:0000256" key="4">
    <source>
        <dbReference type="ARBA" id="ARBA00023098"/>
    </source>
</evidence>
<keyword evidence="4" id="KW-0443">Lipid metabolism</keyword>
<dbReference type="SUPFAM" id="SSF56801">
    <property type="entry name" value="Acetyl-CoA synthetase-like"/>
    <property type="match status" value="1"/>
</dbReference>
<dbReference type="InterPro" id="IPR042099">
    <property type="entry name" value="ANL_N_sf"/>
</dbReference>
<dbReference type="Gene3D" id="3.40.50.12780">
    <property type="entry name" value="N-terminal domain of ligase-like"/>
    <property type="match status" value="1"/>
</dbReference>
<protein>
    <submittedName>
        <fullName evidence="7">Fatty acyl-AMP ligase</fullName>
    </submittedName>
</protein>
<evidence type="ECO:0000259" key="6">
    <source>
        <dbReference type="Pfam" id="PF23024"/>
    </source>
</evidence>
<dbReference type="Gene3D" id="3.30.300.30">
    <property type="match status" value="1"/>
</dbReference>
<dbReference type="PANTHER" id="PTHR22754:SF32">
    <property type="entry name" value="DISCO-INTERACTING PROTEIN 2"/>
    <property type="match status" value="1"/>
</dbReference>
<dbReference type="CDD" id="cd05931">
    <property type="entry name" value="FAAL"/>
    <property type="match status" value="1"/>
</dbReference>
<comment type="similarity">
    <text evidence="1">Belongs to the ATP-dependent AMP-binding enzyme family.</text>
</comment>
<dbReference type="RefSeq" id="WP_344314753.1">
    <property type="nucleotide sequence ID" value="NZ_BAAANY010000038.1"/>
</dbReference>
<comment type="caution">
    <text evidence="7">The sequence shown here is derived from an EMBL/GenBank/DDBJ whole genome shotgun (WGS) entry which is preliminary data.</text>
</comment>
<evidence type="ECO:0000259" key="5">
    <source>
        <dbReference type="Pfam" id="PF00501"/>
    </source>
</evidence>
<dbReference type="InterPro" id="IPR000873">
    <property type="entry name" value="AMP-dep_synth/lig_dom"/>
</dbReference>
<dbReference type="PANTHER" id="PTHR22754">
    <property type="entry name" value="DISCO-INTERACTING PROTEIN 2 DIP2 -RELATED"/>
    <property type="match status" value="1"/>
</dbReference>
<organism evidence="7 8">
    <name type="scientific">Fodinicola feengrottensis</name>
    <dbReference type="NCBI Taxonomy" id="435914"/>
    <lineage>
        <taxon>Bacteria</taxon>
        <taxon>Bacillati</taxon>
        <taxon>Actinomycetota</taxon>
        <taxon>Actinomycetes</taxon>
        <taxon>Mycobacteriales</taxon>
        <taxon>Fodinicola</taxon>
    </lineage>
</organism>
<dbReference type="Proteomes" id="UP001500618">
    <property type="component" value="Unassembled WGS sequence"/>
</dbReference>
<evidence type="ECO:0000313" key="8">
    <source>
        <dbReference type="Proteomes" id="UP001500618"/>
    </source>
</evidence>
<dbReference type="InterPro" id="IPR040097">
    <property type="entry name" value="FAAL/FAAC"/>
</dbReference>
<evidence type="ECO:0000256" key="1">
    <source>
        <dbReference type="ARBA" id="ARBA00006432"/>
    </source>
</evidence>
<keyword evidence="2 7" id="KW-0436">Ligase</keyword>
<evidence type="ECO:0000313" key="7">
    <source>
        <dbReference type="EMBL" id="GAA1714172.1"/>
    </source>
</evidence>
<dbReference type="Pfam" id="PF23024">
    <property type="entry name" value="AMP-dom_DIP2-like"/>
    <property type="match status" value="1"/>
</dbReference>
<dbReference type="GO" id="GO:0016874">
    <property type="term" value="F:ligase activity"/>
    <property type="evidence" value="ECO:0007669"/>
    <property type="project" value="UniProtKB-KW"/>
</dbReference>
<dbReference type="InterPro" id="IPR045851">
    <property type="entry name" value="AMP-bd_C_sf"/>
</dbReference>
<dbReference type="EMBL" id="BAAANY010000038">
    <property type="protein sequence ID" value="GAA1714172.1"/>
    <property type="molecule type" value="Genomic_DNA"/>
</dbReference>
<sequence length="562" mass="59293">MVGDSAYLNRFRQQVERVPERVACGFLGDGENLTATLTYGELDVRARTIADQLQGRLAAGSRAILQAEPHPDFAAAFFGCLYAGVIAVPVAAPAPPRPDVGMERLLRIVGDAGAEALLLSGDLPVELPAGVAAIRVDRPGGDPAGWRDPGVRPETIAFLQYTSGSTRIPRGAVVGHGNLAANLDALGHALAVPPGSTSVSWLPLYHDMGLIAGLLLAASSGGTAYLMSPLHFLQRPVRWLSAVSTHHGFISGAPNFAYDLAVSKVTDEQAAGLDLSCWQVAFNGAEPVRPATVERFGERFAPFGLRPENVIGCYGLAEGTLIVSGCTNTDPKSVAVDRDGIEHDQVREPVPGEPVTRLATCGRVPPGVRLEIVDPADRVALPPDTVGEVWVAGPSVVRGYWGGAADPSLGARLGDDPTPFLRTGDLGFVHNGLLYLSGRIKDLLIVRGRNVQPHEVEDAAQAAHRLIRPGGCAAFHLDDVRIALVAETSAGDDFAEVAAVVRQAVLADQQVALAAVFLVPARAVPKTTSGKVRRQACRQLLTSGQLDVLFEDRDPSQFAVVS</sequence>
<gene>
    <name evidence="7" type="ORF">GCM10009765_74010</name>
</gene>